<protein>
    <submittedName>
        <fullName evidence="2">DUF2878 domain-containing protein</fullName>
    </submittedName>
</protein>
<proteinExistence type="predicted"/>
<dbReference type="RefSeq" id="WP_252032946.1">
    <property type="nucleotide sequence ID" value="NZ_JAKRRX010000049.1"/>
</dbReference>
<keyword evidence="1" id="KW-1133">Transmembrane helix</keyword>
<dbReference type="InterPro" id="IPR021306">
    <property type="entry name" value="DUF2878"/>
</dbReference>
<dbReference type="EMBL" id="JAKRRX010000049">
    <property type="protein sequence ID" value="MCW8334200.1"/>
    <property type="molecule type" value="Genomic_DNA"/>
</dbReference>
<gene>
    <name evidence="2" type="ORF">MD483_10225</name>
</gene>
<comment type="caution">
    <text evidence="2">The sequence shown here is derived from an EMBL/GenBank/DDBJ whole genome shotgun (WGS) entry which is preliminary data.</text>
</comment>
<feature type="transmembrane region" description="Helical" evidence="1">
    <location>
        <begin position="20"/>
        <end position="40"/>
    </location>
</feature>
<sequence>MKRFWITNFLLFQASWFSAAFYTQHAIWLITGLLFIHFLFSPTKRADLKLLPLALIGVLLDKIHLIIGTFLPSDLFTSIDTFFPAWLILLWVMFVLTLNHSLSWLLDKPLFVNVIFGAIGGAISYWAGIQAGALSSDLTNYSLLITLALSWGVLFPTLVSGTRYINQQHLLTDN</sequence>
<organism evidence="2 3">
    <name type="scientific">Vibrio paucivorans</name>
    <dbReference type="NCBI Taxonomy" id="2829489"/>
    <lineage>
        <taxon>Bacteria</taxon>
        <taxon>Pseudomonadati</taxon>
        <taxon>Pseudomonadota</taxon>
        <taxon>Gammaproteobacteria</taxon>
        <taxon>Vibrionales</taxon>
        <taxon>Vibrionaceae</taxon>
        <taxon>Vibrio</taxon>
    </lineage>
</organism>
<keyword evidence="1" id="KW-0472">Membrane</keyword>
<evidence type="ECO:0000256" key="1">
    <source>
        <dbReference type="SAM" id="Phobius"/>
    </source>
</evidence>
<evidence type="ECO:0000313" key="2">
    <source>
        <dbReference type="EMBL" id="MCW8334200.1"/>
    </source>
</evidence>
<dbReference type="AlphaFoldDB" id="A0A9X3CEI1"/>
<accession>A0A9X3CEI1</accession>
<name>A0A9X3CEI1_9VIBR</name>
<feature type="transmembrane region" description="Helical" evidence="1">
    <location>
        <begin position="110"/>
        <end position="129"/>
    </location>
</feature>
<evidence type="ECO:0000313" key="3">
    <source>
        <dbReference type="Proteomes" id="UP001155586"/>
    </source>
</evidence>
<dbReference type="Pfam" id="PF11086">
    <property type="entry name" value="DUF2878"/>
    <property type="match status" value="1"/>
</dbReference>
<feature type="transmembrane region" description="Helical" evidence="1">
    <location>
        <begin position="141"/>
        <end position="159"/>
    </location>
</feature>
<feature type="transmembrane region" description="Helical" evidence="1">
    <location>
        <begin position="52"/>
        <end position="70"/>
    </location>
</feature>
<dbReference type="Proteomes" id="UP001155586">
    <property type="component" value="Unassembled WGS sequence"/>
</dbReference>
<reference evidence="2" key="1">
    <citation type="submission" date="2022-02" db="EMBL/GenBank/DDBJ databases">
        <title>Vibrio sp. nov., a new bacterium isolated from Bohai sea, China.</title>
        <authorList>
            <person name="Yuan Y."/>
        </authorList>
    </citation>
    <scope>NUCLEOTIDE SEQUENCE</scope>
    <source>
        <strain evidence="2">DBSS07</strain>
    </source>
</reference>
<keyword evidence="3" id="KW-1185">Reference proteome</keyword>
<feature type="transmembrane region" description="Helical" evidence="1">
    <location>
        <begin position="82"/>
        <end position="98"/>
    </location>
</feature>
<keyword evidence="1" id="KW-0812">Transmembrane</keyword>